<keyword evidence="9" id="KW-0645">Protease</keyword>
<dbReference type="InterPro" id="IPR007484">
    <property type="entry name" value="Peptidase_M28"/>
</dbReference>
<protein>
    <recommendedName>
        <fullName evidence="6">Carboxypeptidase Q</fullName>
    </recommendedName>
    <alternativeName>
        <fullName evidence="21">Plasma glutamate carboxypeptidase</fullName>
    </alternativeName>
</protein>
<dbReference type="GO" id="GO:0006508">
    <property type="term" value="P:proteolysis"/>
    <property type="evidence" value="ECO:0007669"/>
    <property type="project" value="UniProtKB-KW"/>
</dbReference>
<dbReference type="Pfam" id="PF04389">
    <property type="entry name" value="Peptidase_M28"/>
    <property type="match status" value="1"/>
</dbReference>
<evidence type="ECO:0000256" key="17">
    <source>
        <dbReference type="ARBA" id="ARBA00023145"/>
    </source>
</evidence>
<comment type="caution">
    <text evidence="23">The sequence shown here is derived from an EMBL/GenBank/DDBJ whole genome shotgun (WGS) entry which is preliminary data.</text>
</comment>
<keyword evidence="16" id="KW-0482">Metalloprotease</keyword>
<evidence type="ECO:0000256" key="16">
    <source>
        <dbReference type="ARBA" id="ARBA00023049"/>
    </source>
</evidence>
<dbReference type="GO" id="GO:0005764">
    <property type="term" value="C:lysosome"/>
    <property type="evidence" value="ECO:0007669"/>
    <property type="project" value="UniProtKB-SubCell"/>
</dbReference>
<evidence type="ECO:0000256" key="1">
    <source>
        <dbReference type="ARBA" id="ARBA00004240"/>
    </source>
</evidence>
<keyword evidence="12" id="KW-0378">Hydrolase</keyword>
<gene>
    <name evidence="23" type="ORF">BaRGS_00027126</name>
</gene>
<evidence type="ECO:0000256" key="7">
    <source>
        <dbReference type="ARBA" id="ARBA00022525"/>
    </source>
</evidence>
<dbReference type="Proteomes" id="UP001519460">
    <property type="component" value="Unassembled WGS sequence"/>
</dbReference>
<evidence type="ECO:0000313" key="24">
    <source>
        <dbReference type="Proteomes" id="UP001519460"/>
    </source>
</evidence>
<dbReference type="Gene3D" id="3.40.630.10">
    <property type="entry name" value="Zn peptidases"/>
    <property type="match status" value="1"/>
</dbReference>
<comment type="similarity">
    <text evidence="5">Belongs to the peptidase M28 family.</text>
</comment>
<keyword evidence="24" id="KW-1185">Reference proteome</keyword>
<evidence type="ECO:0000256" key="2">
    <source>
        <dbReference type="ARBA" id="ARBA00004371"/>
    </source>
</evidence>
<dbReference type="PANTHER" id="PTHR12053:SF3">
    <property type="entry name" value="CARBOXYPEPTIDASE Q"/>
    <property type="match status" value="1"/>
</dbReference>
<dbReference type="GO" id="GO:0046872">
    <property type="term" value="F:metal ion binding"/>
    <property type="evidence" value="ECO:0007669"/>
    <property type="project" value="UniProtKB-KW"/>
</dbReference>
<evidence type="ECO:0000256" key="21">
    <source>
        <dbReference type="ARBA" id="ARBA00033328"/>
    </source>
</evidence>
<evidence type="ECO:0000256" key="5">
    <source>
        <dbReference type="ARBA" id="ARBA00010918"/>
    </source>
</evidence>
<accession>A0ABD0K2G6</accession>
<evidence type="ECO:0000256" key="3">
    <source>
        <dbReference type="ARBA" id="ARBA00004555"/>
    </source>
</evidence>
<feature type="domain" description="Peptidase M28" evidence="22">
    <location>
        <begin position="30"/>
        <end position="218"/>
    </location>
</feature>
<evidence type="ECO:0000256" key="4">
    <source>
        <dbReference type="ARBA" id="ARBA00004613"/>
    </source>
</evidence>
<reference evidence="23 24" key="1">
    <citation type="journal article" date="2023" name="Sci. Data">
        <title>Genome assembly of the Korean intertidal mud-creeper Batillaria attramentaria.</title>
        <authorList>
            <person name="Patra A.K."/>
            <person name="Ho P.T."/>
            <person name="Jun S."/>
            <person name="Lee S.J."/>
            <person name="Kim Y."/>
            <person name="Won Y.J."/>
        </authorList>
    </citation>
    <scope>NUCLEOTIDE SEQUENCE [LARGE SCALE GENOMIC DNA]</scope>
    <source>
        <strain evidence="23">Wonlab-2016</strain>
    </source>
</reference>
<dbReference type="GO" id="GO:0008237">
    <property type="term" value="F:metallopeptidase activity"/>
    <property type="evidence" value="ECO:0007669"/>
    <property type="project" value="UniProtKB-KW"/>
</dbReference>
<dbReference type="InterPro" id="IPR039866">
    <property type="entry name" value="CPQ"/>
</dbReference>
<dbReference type="FunFam" id="3.40.630.10:FF:000036">
    <property type="entry name" value="Carboxypeptidase Q"/>
    <property type="match status" value="1"/>
</dbReference>
<evidence type="ECO:0000256" key="10">
    <source>
        <dbReference type="ARBA" id="ARBA00022723"/>
    </source>
</evidence>
<keyword evidence="15" id="KW-0333">Golgi apparatus</keyword>
<evidence type="ECO:0000259" key="22">
    <source>
        <dbReference type="Pfam" id="PF04389"/>
    </source>
</evidence>
<evidence type="ECO:0000313" key="23">
    <source>
        <dbReference type="EMBL" id="KAK7481610.1"/>
    </source>
</evidence>
<evidence type="ECO:0000256" key="18">
    <source>
        <dbReference type="ARBA" id="ARBA00023180"/>
    </source>
</evidence>
<keyword evidence="11" id="KW-0732">Signal</keyword>
<keyword evidence="17" id="KW-0865">Zymogen</keyword>
<dbReference type="PANTHER" id="PTHR12053">
    <property type="entry name" value="PROTEASE FAMILY M28 PLASMA GLUTAMATE CARBOXYPEPTIDASE-RELATED"/>
    <property type="match status" value="1"/>
</dbReference>
<sequence>MLQRMSDRGEKIVIKLTMGAKNLPPVQSRNTVAEITGSKYPDEVVLVSGHLDSWDVGQGAMDDGGGAFISWQALSLIHQLGLRPKRTLRVVLWTTEEFGLIGGQSYWERHKADIANYDLVMESDIGTFTPQGIAFSGNAEATKIMENLVSTLLVSINASRLVSPADVSDIGWWIENGVPGGSLLNDNKDYFFYHHSNADTMTVEDSHTLDLCSAVWAVVAYAVADLEDMLPR</sequence>
<evidence type="ECO:0000256" key="6">
    <source>
        <dbReference type="ARBA" id="ARBA00014116"/>
    </source>
</evidence>
<evidence type="ECO:0000256" key="19">
    <source>
        <dbReference type="ARBA" id="ARBA00023228"/>
    </source>
</evidence>
<name>A0ABD0K2G6_9CAEN</name>
<keyword evidence="10" id="KW-0479">Metal-binding</keyword>
<evidence type="ECO:0000256" key="8">
    <source>
        <dbReference type="ARBA" id="ARBA00022645"/>
    </source>
</evidence>
<dbReference type="GO" id="GO:0005794">
    <property type="term" value="C:Golgi apparatus"/>
    <property type="evidence" value="ECO:0007669"/>
    <property type="project" value="UniProtKB-SubCell"/>
</dbReference>
<keyword evidence="8" id="KW-0121">Carboxypeptidase</keyword>
<keyword evidence="19" id="KW-0458">Lysosome</keyword>
<organism evidence="23 24">
    <name type="scientific">Batillaria attramentaria</name>
    <dbReference type="NCBI Taxonomy" id="370345"/>
    <lineage>
        <taxon>Eukaryota</taxon>
        <taxon>Metazoa</taxon>
        <taxon>Spiralia</taxon>
        <taxon>Lophotrochozoa</taxon>
        <taxon>Mollusca</taxon>
        <taxon>Gastropoda</taxon>
        <taxon>Caenogastropoda</taxon>
        <taxon>Sorbeoconcha</taxon>
        <taxon>Cerithioidea</taxon>
        <taxon>Batillariidae</taxon>
        <taxon>Batillaria</taxon>
    </lineage>
</organism>
<evidence type="ECO:0000256" key="12">
    <source>
        <dbReference type="ARBA" id="ARBA00022801"/>
    </source>
</evidence>
<dbReference type="GO" id="GO:0005576">
    <property type="term" value="C:extracellular region"/>
    <property type="evidence" value="ECO:0007669"/>
    <property type="project" value="UniProtKB-SubCell"/>
</dbReference>
<keyword evidence="14" id="KW-0862">Zinc</keyword>
<evidence type="ECO:0000256" key="9">
    <source>
        <dbReference type="ARBA" id="ARBA00022670"/>
    </source>
</evidence>
<dbReference type="EMBL" id="JACVVK020000259">
    <property type="protein sequence ID" value="KAK7481610.1"/>
    <property type="molecule type" value="Genomic_DNA"/>
</dbReference>
<evidence type="ECO:0000256" key="14">
    <source>
        <dbReference type="ARBA" id="ARBA00022833"/>
    </source>
</evidence>
<dbReference type="AlphaFoldDB" id="A0ABD0K2G6"/>
<evidence type="ECO:0000256" key="20">
    <source>
        <dbReference type="ARBA" id="ARBA00025833"/>
    </source>
</evidence>
<evidence type="ECO:0000256" key="13">
    <source>
        <dbReference type="ARBA" id="ARBA00022824"/>
    </source>
</evidence>
<evidence type="ECO:0000256" key="15">
    <source>
        <dbReference type="ARBA" id="ARBA00023034"/>
    </source>
</evidence>
<keyword evidence="13" id="KW-0256">Endoplasmic reticulum</keyword>
<proteinExistence type="inferred from homology"/>
<comment type="subcellular location">
    <subcellularLocation>
        <location evidence="1">Endoplasmic reticulum</location>
    </subcellularLocation>
    <subcellularLocation>
        <location evidence="3">Golgi apparatus</location>
    </subcellularLocation>
    <subcellularLocation>
        <location evidence="2">Lysosome</location>
    </subcellularLocation>
    <subcellularLocation>
        <location evidence="4">Secreted</location>
    </subcellularLocation>
</comment>
<comment type="subunit">
    <text evidence="20">Homodimer. The monomeric form is inactive while the homodimer is active.</text>
</comment>
<dbReference type="GO" id="GO:0004180">
    <property type="term" value="F:carboxypeptidase activity"/>
    <property type="evidence" value="ECO:0007669"/>
    <property type="project" value="UniProtKB-KW"/>
</dbReference>
<dbReference type="GO" id="GO:0005783">
    <property type="term" value="C:endoplasmic reticulum"/>
    <property type="evidence" value="ECO:0007669"/>
    <property type="project" value="UniProtKB-SubCell"/>
</dbReference>
<evidence type="ECO:0000256" key="11">
    <source>
        <dbReference type="ARBA" id="ARBA00022729"/>
    </source>
</evidence>
<dbReference type="SUPFAM" id="SSF53187">
    <property type="entry name" value="Zn-dependent exopeptidases"/>
    <property type="match status" value="1"/>
</dbReference>
<keyword evidence="18" id="KW-0325">Glycoprotein</keyword>
<keyword evidence="7" id="KW-0964">Secreted</keyword>